<organism evidence="1 2">
    <name type="scientific">Neptunomonas antarctica</name>
    <dbReference type="NCBI Taxonomy" id="619304"/>
    <lineage>
        <taxon>Bacteria</taxon>
        <taxon>Pseudomonadati</taxon>
        <taxon>Pseudomonadota</taxon>
        <taxon>Gammaproteobacteria</taxon>
        <taxon>Oceanospirillales</taxon>
        <taxon>Oceanospirillaceae</taxon>
        <taxon>Neptunomonas</taxon>
    </lineage>
</organism>
<sequence>MMETQIVYAFATGQLASRFLNRLKVWNGQEVQVKLYRGSESVKVSYSFDGKGFDATSSQLDELAEVYGGREC</sequence>
<dbReference type="Proteomes" id="UP000185999">
    <property type="component" value="Unassembled WGS sequence"/>
</dbReference>
<evidence type="ECO:0000313" key="1">
    <source>
        <dbReference type="EMBL" id="SIS55335.1"/>
    </source>
</evidence>
<name>A0A1N7K165_9GAMM</name>
<gene>
    <name evidence="1" type="ORF">SAMN05421760_102131</name>
</gene>
<proteinExistence type="predicted"/>
<evidence type="ECO:0000313" key="2">
    <source>
        <dbReference type="Proteomes" id="UP000185999"/>
    </source>
</evidence>
<accession>A0A1N7K165</accession>
<dbReference type="EMBL" id="FTOE01000002">
    <property type="protein sequence ID" value="SIS55335.1"/>
    <property type="molecule type" value="Genomic_DNA"/>
</dbReference>
<protein>
    <submittedName>
        <fullName evidence="1">Uncharacterized protein</fullName>
    </submittedName>
</protein>
<dbReference type="AlphaFoldDB" id="A0A1N7K165"/>
<reference evidence="2" key="1">
    <citation type="submission" date="2017-01" db="EMBL/GenBank/DDBJ databases">
        <authorList>
            <person name="Varghese N."/>
            <person name="Submissions S."/>
        </authorList>
    </citation>
    <scope>NUCLEOTIDE SEQUENCE [LARGE SCALE GENOMIC DNA]</scope>
    <source>
        <strain evidence="2">DSM 22306</strain>
    </source>
</reference>
<keyword evidence="2" id="KW-1185">Reference proteome</keyword>